<name>A0A4Y2JAI1_ARAVE</name>
<feature type="region of interest" description="Disordered" evidence="1">
    <location>
        <begin position="1"/>
        <end position="34"/>
    </location>
</feature>
<evidence type="ECO:0000256" key="1">
    <source>
        <dbReference type="SAM" id="MobiDB-lite"/>
    </source>
</evidence>
<protein>
    <submittedName>
        <fullName evidence="2">Uncharacterized protein</fullName>
    </submittedName>
</protein>
<organism evidence="2 3">
    <name type="scientific">Araneus ventricosus</name>
    <name type="common">Orbweaver spider</name>
    <name type="synonym">Epeira ventricosa</name>
    <dbReference type="NCBI Taxonomy" id="182803"/>
    <lineage>
        <taxon>Eukaryota</taxon>
        <taxon>Metazoa</taxon>
        <taxon>Ecdysozoa</taxon>
        <taxon>Arthropoda</taxon>
        <taxon>Chelicerata</taxon>
        <taxon>Arachnida</taxon>
        <taxon>Araneae</taxon>
        <taxon>Araneomorphae</taxon>
        <taxon>Entelegynae</taxon>
        <taxon>Araneoidea</taxon>
        <taxon>Araneidae</taxon>
        <taxon>Araneus</taxon>
    </lineage>
</organism>
<sequence length="149" mass="16906">MEAPSQRHNRSLQPPMATVHTPPPAFKTGPAAPLSRESFTSPFCGFHSCERGSLSFNHDRISNLWPNAPRENPDRMKIQAFRPHRSNSHRILALTTGFRTTGSRWCRMCICSQAEQFAKRSQRVRGNYFHGEHTSIHRKAAINIALVSQ</sequence>
<dbReference type="AlphaFoldDB" id="A0A4Y2JAI1"/>
<dbReference type="Proteomes" id="UP000499080">
    <property type="component" value="Unassembled WGS sequence"/>
</dbReference>
<accession>A0A4Y2JAI1</accession>
<gene>
    <name evidence="2" type="ORF">AVEN_36240_1</name>
</gene>
<evidence type="ECO:0000313" key="3">
    <source>
        <dbReference type="Proteomes" id="UP000499080"/>
    </source>
</evidence>
<reference evidence="2 3" key="1">
    <citation type="journal article" date="2019" name="Sci. Rep.">
        <title>Orb-weaving spider Araneus ventricosus genome elucidates the spidroin gene catalogue.</title>
        <authorList>
            <person name="Kono N."/>
            <person name="Nakamura H."/>
            <person name="Ohtoshi R."/>
            <person name="Moran D.A.P."/>
            <person name="Shinohara A."/>
            <person name="Yoshida Y."/>
            <person name="Fujiwara M."/>
            <person name="Mori M."/>
            <person name="Tomita M."/>
            <person name="Arakawa K."/>
        </authorList>
    </citation>
    <scope>NUCLEOTIDE SEQUENCE [LARGE SCALE GENOMIC DNA]</scope>
</reference>
<dbReference type="EMBL" id="BGPR01003304">
    <property type="protein sequence ID" value="GBM86348.1"/>
    <property type="molecule type" value="Genomic_DNA"/>
</dbReference>
<proteinExistence type="predicted"/>
<keyword evidence="3" id="KW-1185">Reference proteome</keyword>
<evidence type="ECO:0000313" key="2">
    <source>
        <dbReference type="EMBL" id="GBM86348.1"/>
    </source>
</evidence>
<comment type="caution">
    <text evidence="2">The sequence shown here is derived from an EMBL/GenBank/DDBJ whole genome shotgun (WGS) entry which is preliminary data.</text>
</comment>